<dbReference type="Gene3D" id="3.40.50.2300">
    <property type="match status" value="1"/>
</dbReference>
<evidence type="ECO:0000313" key="5">
    <source>
        <dbReference type="Proteomes" id="UP000236340"/>
    </source>
</evidence>
<name>A0A2K2H8U1_9BACT</name>
<evidence type="ECO:0000256" key="2">
    <source>
        <dbReference type="PROSITE-ProRule" id="PRU00169"/>
    </source>
</evidence>
<feature type="domain" description="Response regulatory" evidence="3">
    <location>
        <begin position="60"/>
        <end position="177"/>
    </location>
</feature>
<dbReference type="InterPro" id="IPR001789">
    <property type="entry name" value="Sig_transdc_resp-reg_receiver"/>
</dbReference>
<dbReference type="AlphaFoldDB" id="A0A2K2H8U1"/>
<dbReference type="PROSITE" id="PS50110">
    <property type="entry name" value="RESPONSE_REGULATORY"/>
    <property type="match status" value="1"/>
</dbReference>
<protein>
    <recommendedName>
        <fullName evidence="3">Response regulatory domain-containing protein</fullName>
    </recommendedName>
</protein>
<evidence type="ECO:0000313" key="4">
    <source>
        <dbReference type="EMBL" id="PNU19653.1"/>
    </source>
</evidence>
<keyword evidence="1 2" id="KW-0597">Phosphoprotein</keyword>
<comment type="caution">
    <text evidence="4">The sequence shown here is derived from an EMBL/GenBank/DDBJ whole genome shotgun (WGS) entry which is preliminary data.</text>
</comment>
<organism evidence="4 5">
    <name type="scientific">Geothermobacter hydrogeniphilus</name>
    <dbReference type="NCBI Taxonomy" id="1969733"/>
    <lineage>
        <taxon>Bacteria</taxon>
        <taxon>Pseudomonadati</taxon>
        <taxon>Thermodesulfobacteriota</taxon>
        <taxon>Desulfuromonadia</taxon>
        <taxon>Desulfuromonadales</taxon>
        <taxon>Geothermobacteraceae</taxon>
        <taxon>Geothermobacter</taxon>
    </lineage>
</organism>
<dbReference type="GO" id="GO:0000160">
    <property type="term" value="P:phosphorelay signal transduction system"/>
    <property type="evidence" value="ECO:0007669"/>
    <property type="project" value="InterPro"/>
</dbReference>
<accession>A0A2K2H8U1</accession>
<dbReference type="Proteomes" id="UP000236340">
    <property type="component" value="Unassembled WGS sequence"/>
</dbReference>
<feature type="modified residue" description="4-aspartylphosphate" evidence="2">
    <location>
        <position position="109"/>
    </location>
</feature>
<proteinExistence type="predicted"/>
<dbReference type="InterPro" id="IPR011723">
    <property type="entry name" value="Znf/thioredoxin_put"/>
</dbReference>
<gene>
    <name evidence="4" type="ORF">C2E25_11385</name>
</gene>
<dbReference type="InterPro" id="IPR011006">
    <property type="entry name" value="CheY-like_superfamily"/>
</dbReference>
<evidence type="ECO:0000259" key="3">
    <source>
        <dbReference type="PROSITE" id="PS50110"/>
    </source>
</evidence>
<reference evidence="4 5" key="1">
    <citation type="journal article" date="2018" name="Genome Announc.">
        <title>Genome Sequence of Geothermobacter sp. HR-1 Iron Reducer from the Loihi Seamount.</title>
        <authorList>
            <person name="Smith H."/>
            <person name="Abuyen K."/>
            <person name="Tremblay J."/>
            <person name="Savalia P."/>
            <person name="Perez-Rodriguez I."/>
            <person name="Emerson D."/>
            <person name="Tully B."/>
            <person name="Amend J."/>
        </authorList>
    </citation>
    <scope>NUCLEOTIDE SEQUENCE [LARGE SCALE GENOMIC DNA]</scope>
    <source>
        <strain evidence="4 5">HR-1</strain>
    </source>
</reference>
<evidence type="ECO:0000256" key="1">
    <source>
        <dbReference type="ARBA" id="ARBA00022553"/>
    </source>
</evidence>
<dbReference type="PANTHER" id="PTHR44591">
    <property type="entry name" value="STRESS RESPONSE REGULATOR PROTEIN 1"/>
    <property type="match status" value="1"/>
</dbReference>
<dbReference type="NCBIfam" id="TIGR02098">
    <property type="entry name" value="MJ0042_CXXC"/>
    <property type="match status" value="1"/>
</dbReference>
<dbReference type="EMBL" id="PPFX01000026">
    <property type="protein sequence ID" value="PNU19653.1"/>
    <property type="molecule type" value="Genomic_DNA"/>
</dbReference>
<dbReference type="Pfam" id="PF00072">
    <property type="entry name" value="Response_reg"/>
    <property type="match status" value="1"/>
</dbReference>
<dbReference type="Pfam" id="PF13717">
    <property type="entry name" value="Zn_ribbon_4"/>
    <property type="match status" value="1"/>
</dbReference>
<dbReference type="RefSeq" id="WP_103115887.1">
    <property type="nucleotide sequence ID" value="NZ_PPFX01000026.1"/>
</dbReference>
<dbReference type="OrthoDB" id="5393943at2"/>
<dbReference type="SUPFAM" id="SSF52172">
    <property type="entry name" value="CheY-like"/>
    <property type="match status" value="1"/>
</dbReference>
<dbReference type="PANTHER" id="PTHR44591:SF23">
    <property type="entry name" value="CHEY SUBFAMILY"/>
    <property type="match status" value="1"/>
</dbReference>
<dbReference type="InterPro" id="IPR050595">
    <property type="entry name" value="Bact_response_regulator"/>
</dbReference>
<dbReference type="SMART" id="SM00448">
    <property type="entry name" value="REC"/>
    <property type="match status" value="1"/>
</dbReference>
<sequence length="179" mass="20225">MIIQCPSCSARYRIDASKISREVARVKCPKCQTGFEVSLRARQSADQASGTHGSCRRRSKVVVVDDARFFREVVLDILQPLDIEIFKAGDGAEALEVIRREVPDLVILDLKLPKMDGYQLIRAIRSDPVIKNTRLLAMSSVFRGEEEVRKVTLAGADDFLNKSFRPEHLLQRVNRLLDS</sequence>